<dbReference type="EMBL" id="PYLO01000001">
    <property type="protein sequence ID" value="PST38670.1"/>
    <property type="molecule type" value="Genomic_DNA"/>
</dbReference>
<keyword evidence="1" id="KW-0472">Membrane</keyword>
<dbReference type="RefSeq" id="WP_106999873.1">
    <property type="nucleotide sequence ID" value="NZ_JAQCTY010000004.1"/>
</dbReference>
<proteinExistence type="predicted"/>
<dbReference type="AlphaFoldDB" id="A0A2T3FTR4"/>
<dbReference type="GeneID" id="79839606"/>
<dbReference type="Pfam" id="PF10694">
    <property type="entry name" value="DUF2500"/>
    <property type="match status" value="1"/>
</dbReference>
<keyword evidence="1" id="KW-0812">Transmembrane</keyword>
<accession>A0A2T3FTR4</accession>
<keyword evidence="1" id="KW-1133">Transmembrane helix</keyword>
<evidence type="ECO:0000256" key="1">
    <source>
        <dbReference type="SAM" id="Phobius"/>
    </source>
</evidence>
<sequence length="123" mass="13887">MFMLFEFMFPIIFVMVFGMIIFQFVTGIGTWHKNNQSPRLSVSATIVAKRENITHHSHANAGDLSGTHGYHSTSSTSYYVTFQVESGDRMELSVSGREYGMLAEGDIGKLTFQGTRYLSFERV</sequence>
<name>A0A2T3FTR4_9CLOT</name>
<protein>
    <submittedName>
        <fullName evidence="2">DUF2500 domain-containing protein</fullName>
    </submittedName>
</protein>
<organism evidence="2 3">
    <name type="scientific">Clostridium fessum</name>
    <dbReference type="NCBI Taxonomy" id="2126740"/>
    <lineage>
        <taxon>Bacteria</taxon>
        <taxon>Bacillati</taxon>
        <taxon>Bacillota</taxon>
        <taxon>Clostridia</taxon>
        <taxon>Eubacteriales</taxon>
        <taxon>Clostridiaceae</taxon>
        <taxon>Clostridium</taxon>
    </lineage>
</organism>
<evidence type="ECO:0000313" key="2">
    <source>
        <dbReference type="EMBL" id="PST38670.1"/>
    </source>
</evidence>
<dbReference type="Gene3D" id="2.40.50.660">
    <property type="match status" value="1"/>
</dbReference>
<keyword evidence="3" id="KW-1185">Reference proteome</keyword>
<dbReference type="InterPro" id="IPR019635">
    <property type="entry name" value="DUF2500"/>
</dbReference>
<reference evidence="2 3" key="1">
    <citation type="submission" date="2018-03" db="EMBL/GenBank/DDBJ databases">
        <title>Lachnoclostridium SNUG30386 gen.nov., sp.nov., isolated from human faeces.</title>
        <authorList>
            <person name="Seo B."/>
            <person name="Jeon K."/>
            <person name="Ko G."/>
        </authorList>
    </citation>
    <scope>NUCLEOTIDE SEQUENCE [LARGE SCALE GENOMIC DNA]</scope>
    <source>
        <strain evidence="2 3">SNUG30386</strain>
    </source>
</reference>
<comment type="caution">
    <text evidence="2">The sequence shown here is derived from an EMBL/GenBank/DDBJ whole genome shotgun (WGS) entry which is preliminary data.</text>
</comment>
<evidence type="ECO:0000313" key="3">
    <source>
        <dbReference type="Proteomes" id="UP000241048"/>
    </source>
</evidence>
<dbReference type="Proteomes" id="UP000241048">
    <property type="component" value="Unassembled WGS sequence"/>
</dbReference>
<gene>
    <name evidence="2" type="ORF">C7U56_01555</name>
</gene>
<feature type="transmembrane region" description="Helical" evidence="1">
    <location>
        <begin position="7"/>
        <end position="31"/>
    </location>
</feature>